<comment type="caution">
    <text evidence="2">The sequence shown here is derived from an EMBL/GenBank/DDBJ whole genome shotgun (WGS) entry which is preliminary data.</text>
</comment>
<feature type="transmembrane region" description="Helical" evidence="1">
    <location>
        <begin position="74"/>
        <end position="92"/>
    </location>
</feature>
<reference evidence="3 5" key="2">
    <citation type="submission" date="2019-02" db="EMBL/GenBank/DDBJ databases">
        <title>Genomic Encyclopedia of Type Strains, Phase IV (KMG-IV): sequencing the most valuable type-strain genomes for metagenomic binning, comparative biology and taxonomic classification.</title>
        <authorList>
            <person name="Goeker M."/>
        </authorList>
    </citation>
    <scope>NUCLEOTIDE SEQUENCE [LARGE SCALE GENOMIC DNA]</scope>
    <source>
        <strain evidence="3 5">DSM 16618</strain>
    </source>
</reference>
<feature type="transmembrane region" description="Helical" evidence="1">
    <location>
        <begin position="30"/>
        <end position="54"/>
    </location>
</feature>
<protein>
    <submittedName>
        <fullName evidence="2">Uncharacterized protein</fullName>
    </submittedName>
</protein>
<dbReference type="Proteomes" id="UP000292039">
    <property type="component" value="Unassembled WGS sequence"/>
</dbReference>
<reference evidence="2 4" key="1">
    <citation type="submission" date="2015-04" db="EMBL/GenBank/DDBJ databases">
        <title>Genome sequence of Kerstersia gyiorum CG1.</title>
        <authorList>
            <person name="Greninger A.L."/>
            <person name="Kozyreva V."/>
            <person name="Chaturvedi V."/>
        </authorList>
    </citation>
    <scope>NUCLEOTIDE SEQUENCE [LARGE SCALE GENOMIC DNA]</scope>
    <source>
        <strain evidence="2 4">CG1</strain>
    </source>
</reference>
<dbReference type="AlphaFoldDB" id="A0A171KTK1"/>
<keyword evidence="1" id="KW-0472">Membrane</keyword>
<evidence type="ECO:0000313" key="3">
    <source>
        <dbReference type="EMBL" id="RZS67366.1"/>
    </source>
</evidence>
<dbReference type="EMBL" id="LBNE01000003">
    <property type="protein sequence ID" value="KKO72218.1"/>
    <property type="molecule type" value="Genomic_DNA"/>
</dbReference>
<evidence type="ECO:0000313" key="5">
    <source>
        <dbReference type="Proteomes" id="UP000292039"/>
    </source>
</evidence>
<accession>A0A171KTK1</accession>
<evidence type="ECO:0000313" key="2">
    <source>
        <dbReference type="EMBL" id="KKO72218.1"/>
    </source>
</evidence>
<evidence type="ECO:0000256" key="1">
    <source>
        <dbReference type="SAM" id="Phobius"/>
    </source>
</evidence>
<evidence type="ECO:0000313" key="4">
    <source>
        <dbReference type="Proteomes" id="UP000078084"/>
    </source>
</evidence>
<dbReference type="EMBL" id="SGWZ01000004">
    <property type="protein sequence ID" value="RZS67366.1"/>
    <property type="molecule type" value="Genomic_DNA"/>
</dbReference>
<keyword evidence="1" id="KW-0812">Transmembrane</keyword>
<sequence>MKAKRQALGAAAGGLAAVYGALFRHAGVWMAAVALLSLLSLVFLLISLVLPWQILAVVDGRAGARWQWLGPDRAVTVLGLAVALAFTLHLLCDWGMRGACRCGVDAVLQRYRKTGLEGAYREQAGKYFTALARSLAALVLWLAVTLGQCLVLPVLALGMHLYLAGWCLAAYWFCFRLPVARRQALAELVRIGGYLGLMFMLGWTVLTYPADAGLRLIWVIVCVIAARQALLQAMQSVLRYCWLWRMRQQVVQFFLPEVVPVTVGAREVSGLQQKLLGLDASSGWLAEVLHAAGGESSPDGEPLICCRMTERGHAAYLEVLPQASHGQAWLVRLFDAARIAVAEHEFSLLAHAEPGWPMPAMQYQHVGKEQAVAVFDWAKDCAWLASHCRGRELFELRMQLLACSIPDDLIRSYQATHLGLADRWARQLHWENLLINASQPVQRRQIEILQERQQEVSQRLRALPGQVVLPELPQRRMARRPDGSLLVVNWSRWQWAAVGSGWSLRTPMPWVSQALAEAGRRRPELLGISASDVMLAAGAHCLSAQSAGGRYAEALKTALLCLHWLDAEAPSTSTAVPVI</sequence>
<keyword evidence="1" id="KW-1133">Transmembrane helix</keyword>
<organism evidence="2 4">
    <name type="scientific">Kerstersia gyiorum</name>
    <dbReference type="NCBI Taxonomy" id="206506"/>
    <lineage>
        <taxon>Bacteria</taxon>
        <taxon>Pseudomonadati</taxon>
        <taxon>Pseudomonadota</taxon>
        <taxon>Betaproteobacteria</taxon>
        <taxon>Burkholderiales</taxon>
        <taxon>Alcaligenaceae</taxon>
        <taxon>Kerstersia</taxon>
    </lineage>
</organism>
<feature type="transmembrane region" description="Helical" evidence="1">
    <location>
        <begin position="161"/>
        <end position="179"/>
    </location>
</feature>
<feature type="transmembrane region" description="Helical" evidence="1">
    <location>
        <begin position="135"/>
        <end position="155"/>
    </location>
</feature>
<name>A0A171KTK1_9BURK</name>
<proteinExistence type="predicted"/>
<dbReference type="Proteomes" id="UP000078084">
    <property type="component" value="Unassembled WGS sequence"/>
</dbReference>
<keyword evidence="4" id="KW-1185">Reference proteome</keyword>
<dbReference type="OrthoDB" id="7456373at2"/>
<gene>
    <name evidence="2" type="ORF">AAV32_07845</name>
    <name evidence="3" type="ORF">EV679_2585</name>
</gene>
<feature type="transmembrane region" description="Helical" evidence="1">
    <location>
        <begin position="191"/>
        <end position="210"/>
    </location>
</feature>
<dbReference type="RefSeq" id="WP_068369985.1">
    <property type="nucleotide sequence ID" value="NZ_CBCSEB010000019.1"/>
</dbReference>